<evidence type="ECO:0000256" key="2">
    <source>
        <dbReference type="ARBA" id="ARBA00022729"/>
    </source>
</evidence>
<protein>
    <submittedName>
        <fullName evidence="6">DSBA-like thioredoxin domain protein</fullName>
    </submittedName>
</protein>
<keyword evidence="5" id="KW-0676">Redox-active center</keyword>
<evidence type="ECO:0000256" key="1">
    <source>
        <dbReference type="ARBA" id="ARBA00005791"/>
    </source>
</evidence>
<dbReference type="SUPFAM" id="SSF52833">
    <property type="entry name" value="Thioredoxin-like"/>
    <property type="match status" value="1"/>
</dbReference>
<gene>
    <name evidence="6" type="ORF">LO55_3237</name>
</gene>
<evidence type="ECO:0000256" key="3">
    <source>
        <dbReference type="ARBA" id="ARBA00023002"/>
    </source>
</evidence>
<accession>A0A1S2NA00</accession>
<dbReference type="AlphaFoldDB" id="A0A1S2NA00"/>
<reference evidence="6 7" key="1">
    <citation type="submission" date="2014-10" db="EMBL/GenBank/DDBJ databases">
        <authorList>
            <person name="Seo M.-J."/>
            <person name="Seok Y.J."/>
            <person name="Cha I.-T."/>
        </authorList>
    </citation>
    <scope>NUCLEOTIDE SEQUENCE [LARGE SCALE GENOMIC DNA]</scope>
    <source>
        <strain evidence="6 7">NEU</strain>
    </source>
</reference>
<dbReference type="PANTHER" id="PTHR13887">
    <property type="entry name" value="GLUTATHIONE S-TRANSFERASE KAPPA"/>
    <property type="match status" value="1"/>
</dbReference>
<dbReference type="EMBL" id="JRYB01000001">
    <property type="protein sequence ID" value="OIJ41916.1"/>
    <property type="molecule type" value="Genomic_DNA"/>
</dbReference>
<evidence type="ECO:0000256" key="5">
    <source>
        <dbReference type="ARBA" id="ARBA00023284"/>
    </source>
</evidence>
<dbReference type="InterPro" id="IPR012336">
    <property type="entry name" value="Thioredoxin-like_fold"/>
</dbReference>
<dbReference type="Pfam" id="PF13462">
    <property type="entry name" value="Thioredoxin_4"/>
    <property type="match status" value="1"/>
</dbReference>
<evidence type="ECO:0000313" key="6">
    <source>
        <dbReference type="EMBL" id="OIJ41916.1"/>
    </source>
</evidence>
<keyword evidence="2" id="KW-0732">Signal</keyword>
<dbReference type="InterPro" id="IPR013766">
    <property type="entry name" value="Thioredoxin_domain"/>
</dbReference>
<evidence type="ECO:0000256" key="4">
    <source>
        <dbReference type="ARBA" id="ARBA00023157"/>
    </source>
</evidence>
<dbReference type="GO" id="GO:0016491">
    <property type="term" value="F:oxidoreductase activity"/>
    <property type="evidence" value="ECO:0007669"/>
    <property type="project" value="UniProtKB-KW"/>
</dbReference>
<sequence length="220" mass="23823">MSTRTGIVIFTALLAIAAFVAGASWYGRAQQEQGASLAAAHAGSMERPHSPMLGPAAAPVTIVEFLDPACEACRAFHPHVKQILRSHPERVRLVIRYAPFHGDVSVTGVRILEAARRQGRFEPVLDALMRGQPVWASHDAPAPERAWEFAREAGLELGTAREFNAGDTVEKMLEQEVADLQAVGVRFTPTFFVNGQPLAEPDPAALLRVVEEALGEARAQ</sequence>
<dbReference type="PROSITE" id="PS51352">
    <property type="entry name" value="THIOREDOXIN_2"/>
    <property type="match status" value="1"/>
</dbReference>
<evidence type="ECO:0000313" key="7">
    <source>
        <dbReference type="Proteomes" id="UP000180246"/>
    </source>
</evidence>
<keyword evidence="3" id="KW-0560">Oxidoreductase</keyword>
<dbReference type="Proteomes" id="UP000180246">
    <property type="component" value="Unassembled WGS sequence"/>
</dbReference>
<dbReference type="RefSeq" id="WP_071362217.1">
    <property type="nucleotide sequence ID" value="NZ_JRYB01000001.1"/>
</dbReference>
<dbReference type="InterPro" id="IPR036249">
    <property type="entry name" value="Thioredoxin-like_sf"/>
</dbReference>
<proteinExistence type="inferred from homology"/>
<dbReference type="PANTHER" id="PTHR13887:SF14">
    <property type="entry name" value="DISULFIDE BOND FORMATION PROTEIN D"/>
    <property type="match status" value="1"/>
</dbReference>
<comment type="caution">
    <text evidence="6">The sequence shown here is derived from an EMBL/GenBank/DDBJ whole genome shotgun (WGS) entry which is preliminary data.</text>
</comment>
<comment type="similarity">
    <text evidence="1">Belongs to the thioredoxin family. DsbA subfamily.</text>
</comment>
<keyword evidence="4" id="KW-1015">Disulfide bond</keyword>
<organism evidence="6 7">
    <name type="scientific">Massilia timonae</name>
    <dbReference type="NCBI Taxonomy" id="47229"/>
    <lineage>
        <taxon>Bacteria</taxon>
        <taxon>Pseudomonadati</taxon>
        <taxon>Pseudomonadota</taxon>
        <taxon>Betaproteobacteria</taxon>
        <taxon>Burkholderiales</taxon>
        <taxon>Oxalobacteraceae</taxon>
        <taxon>Telluria group</taxon>
        <taxon>Massilia</taxon>
    </lineage>
</organism>
<dbReference type="Gene3D" id="3.40.30.10">
    <property type="entry name" value="Glutaredoxin"/>
    <property type="match status" value="1"/>
</dbReference>
<name>A0A1S2NA00_9BURK</name>